<dbReference type="Pfam" id="PF17291">
    <property type="entry name" value="M60-like_N"/>
    <property type="match status" value="1"/>
</dbReference>
<accession>A0ABP9P0D4</accession>
<gene>
    <name evidence="3" type="ORF">GCM10023213_16710</name>
</gene>
<dbReference type="InterPro" id="IPR051244">
    <property type="entry name" value="TCAF"/>
</dbReference>
<dbReference type="PANTHER" id="PTHR15730:SF5">
    <property type="entry name" value="SI:CH211-210B2.2-RELATED"/>
    <property type="match status" value="1"/>
</dbReference>
<dbReference type="Gene3D" id="1.10.390.30">
    <property type="entry name" value="Peptidase M60, enhancin-like domain 3"/>
    <property type="match status" value="1"/>
</dbReference>
<dbReference type="InterPro" id="IPR042279">
    <property type="entry name" value="Pep_M60_3"/>
</dbReference>
<comment type="similarity">
    <text evidence="1">Belongs to the TCAF family.</text>
</comment>
<name>A0ABP9P0D4_9BACT</name>
<dbReference type="InterPro" id="IPR035423">
    <property type="entry name" value="M60-like_N"/>
</dbReference>
<sequence length="738" mass="79722">MRFYFLPVILAALAPFHLQGQMPPELVKAERAKILAGVTSLPKTGAPGPIAIWGNIAFPLLSAASGREANELAVAAAAGHGKGRIILFGHNSYLDGNAGGDHAKLMENCATWVGNKAKPRIGLKGVNATAFFDKLGFKAESFSDITKKTLGAYDVIILNAQNVTDTAQGNLLADWVKNGGGLIAGMTGWAFSQTSGGKDLAVSHGLNQALMPAGVAFTDMSAFDGLNTFQARADLPALMNASEAIQAIKKQSAGGSPLTPEEVKQSSSAIQVALAAQPPDRSNLRDAVTAALGENGKNGIVPTKTAPLTQAQHAAERIRLGMETRVLRLAASEKALAHPAHEAFPGKAPTDAPRISSEVKIDPTIPGWTSTGIYAAAGETITVTTPETIAGKGYAVRIGCHSDTLYHLDTWSRAPDICKTAPLNAATTQIASAFGGLVYIEVPGRATEGEAFAVTLQGGIAAPLFVLGQDDDAKWNSEIKKRPAPWAELACDKMILSVPTEVARTVTTPTLLMQFWKQVVEAQDDISNQTAERKRPERMVADVQISAGFMHSGYPIMLHVPEALEMVTYNRIKFPGWGYHHEIGHNHQRGHFTFEGTGEVTNNVLGMYVYEAVLKKDWLIGHSAITPERRKENLIKIKQAADKWATWKGDPFLALHTYIQLVQAFGWESWRAYLYSFSDTKFGPMPESDDDKRDQFLVRYSKIVNRNLGPFFDAWGIPVSTEAKAEVSKLESWMPAEM</sequence>
<dbReference type="SMART" id="SM01276">
    <property type="entry name" value="M60-like"/>
    <property type="match status" value="1"/>
</dbReference>
<organism evidence="3 4">
    <name type="scientific">Prosthecobacter algae</name>
    <dbReference type="NCBI Taxonomy" id="1144682"/>
    <lineage>
        <taxon>Bacteria</taxon>
        <taxon>Pseudomonadati</taxon>
        <taxon>Verrucomicrobiota</taxon>
        <taxon>Verrucomicrobiia</taxon>
        <taxon>Verrucomicrobiales</taxon>
        <taxon>Verrucomicrobiaceae</taxon>
        <taxon>Prosthecobacter</taxon>
    </lineage>
</organism>
<dbReference type="SUPFAM" id="SSF52317">
    <property type="entry name" value="Class I glutamine amidotransferase-like"/>
    <property type="match status" value="1"/>
</dbReference>
<evidence type="ECO:0000259" key="2">
    <source>
        <dbReference type="PROSITE" id="PS51723"/>
    </source>
</evidence>
<comment type="caution">
    <text evidence="3">The sequence shown here is derived from an EMBL/GenBank/DDBJ whole genome shotgun (WGS) entry which is preliminary data.</text>
</comment>
<keyword evidence="4" id="KW-1185">Reference proteome</keyword>
<proteinExistence type="inferred from homology"/>
<dbReference type="PROSITE" id="PS51723">
    <property type="entry name" value="PEPTIDASE_M60"/>
    <property type="match status" value="1"/>
</dbReference>
<protein>
    <recommendedName>
        <fullName evidence="2">Peptidase M60 domain-containing protein</fullName>
    </recommendedName>
</protein>
<dbReference type="InterPro" id="IPR031161">
    <property type="entry name" value="Peptidase_M60_dom"/>
</dbReference>
<dbReference type="EMBL" id="BAABIA010000003">
    <property type="protein sequence ID" value="GAA5138262.1"/>
    <property type="molecule type" value="Genomic_DNA"/>
</dbReference>
<dbReference type="Gene3D" id="2.60.120.1250">
    <property type="entry name" value="Peptidase M60, enhancin-like domain 1"/>
    <property type="match status" value="1"/>
</dbReference>
<dbReference type="Gene3D" id="3.40.390.80">
    <property type="entry name" value="Peptidase M60, enhancin-like domain 2"/>
    <property type="match status" value="1"/>
</dbReference>
<dbReference type="Pfam" id="PF13402">
    <property type="entry name" value="Peptidase_M60"/>
    <property type="match status" value="1"/>
</dbReference>
<evidence type="ECO:0000256" key="1">
    <source>
        <dbReference type="ARBA" id="ARBA00009770"/>
    </source>
</evidence>
<dbReference type="InterPro" id="IPR029062">
    <property type="entry name" value="Class_I_gatase-like"/>
</dbReference>
<dbReference type="Proteomes" id="UP001499852">
    <property type="component" value="Unassembled WGS sequence"/>
</dbReference>
<dbReference type="PANTHER" id="PTHR15730">
    <property type="entry name" value="EXPERIMENTAL AUTOIMMUNE PROSTATITIS ANTIGEN 2-RELATED"/>
    <property type="match status" value="1"/>
</dbReference>
<evidence type="ECO:0000313" key="4">
    <source>
        <dbReference type="Proteomes" id="UP001499852"/>
    </source>
</evidence>
<feature type="domain" description="Peptidase M60" evidence="2">
    <location>
        <begin position="366"/>
        <end position="666"/>
    </location>
</feature>
<evidence type="ECO:0000313" key="3">
    <source>
        <dbReference type="EMBL" id="GAA5138262.1"/>
    </source>
</evidence>
<dbReference type="RefSeq" id="WP_345735919.1">
    <property type="nucleotide sequence ID" value="NZ_BAABIA010000003.1"/>
</dbReference>
<reference evidence="4" key="1">
    <citation type="journal article" date="2019" name="Int. J. Syst. Evol. Microbiol.">
        <title>The Global Catalogue of Microorganisms (GCM) 10K type strain sequencing project: providing services to taxonomists for standard genome sequencing and annotation.</title>
        <authorList>
            <consortium name="The Broad Institute Genomics Platform"/>
            <consortium name="The Broad Institute Genome Sequencing Center for Infectious Disease"/>
            <person name="Wu L."/>
            <person name="Ma J."/>
        </authorList>
    </citation>
    <scope>NUCLEOTIDE SEQUENCE [LARGE SCALE GENOMIC DNA]</scope>
    <source>
        <strain evidence="4">JCM 18053</strain>
    </source>
</reference>
<dbReference type="CDD" id="cd03143">
    <property type="entry name" value="A4_beta-galactosidase_middle_domain"/>
    <property type="match status" value="1"/>
</dbReference>